<evidence type="ECO:0000313" key="2">
    <source>
        <dbReference type="EMBL" id="OOV81834.1"/>
    </source>
</evidence>
<keyword evidence="3" id="KW-1185">Reference proteome</keyword>
<reference evidence="2 3" key="1">
    <citation type="submission" date="2017-02" db="EMBL/GenBank/DDBJ databases">
        <title>Acinetobacter sp. ANC 4945, whole genome shotgun sequencing project.</title>
        <authorList>
            <person name="Radolfova-Krizova L."/>
            <person name="Al Atrouni A."/>
            <person name="Nemec A."/>
        </authorList>
    </citation>
    <scope>NUCLEOTIDE SEQUENCE [LARGE SCALE GENOMIC DNA]</scope>
    <source>
        <strain evidence="2 3">ANC 4945</strain>
    </source>
</reference>
<feature type="transmembrane region" description="Helical" evidence="1">
    <location>
        <begin position="6"/>
        <end position="25"/>
    </location>
</feature>
<evidence type="ECO:0000313" key="3">
    <source>
        <dbReference type="Proteomes" id="UP000191160"/>
    </source>
</evidence>
<sequence>MNLQKIAIFISYLIFGIGLLVIRIGETRNIDPRCGYEEGTELCNGYLYAKVNELNSADNCDDEADDPEMNINDELLKGCRNYFTHEKD</sequence>
<gene>
    <name evidence="2" type="ORF">B1202_10325</name>
</gene>
<proteinExistence type="predicted"/>
<organism evidence="2 3">
    <name type="scientific">Acinetobacter amyesii</name>
    <dbReference type="NCBI Taxonomy" id="2942470"/>
    <lineage>
        <taxon>Bacteria</taxon>
        <taxon>Pseudomonadati</taxon>
        <taxon>Pseudomonadota</taxon>
        <taxon>Gammaproteobacteria</taxon>
        <taxon>Moraxellales</taxon>
        <taxon>Moraxellaceae</taxon>
        <taxon>Acinetobacter</taxon>
    </lineage>
</organism>
<dbReference type="Proteomes" id="UP000191160">
    <property type="component" value="Unassembled WGS sequence"/>
</dbReference>
<accession>A0A1T1GW57</accession>
<name>A0A1T1GW57_9GAMM</name>
<dbReference type="EMBL" id="MVKX01000006">
    <property type="protein sequence ID" value="OOV81834.1"/>
    <property type="molecule type" value="Genomic_DNA"/>
</dbReference>
<dbReference type="AlphaFoldDB" id="A0A1T1GW57"/>
<dbReference type="RefSeq" id="WP_143221599.1">
    <property type="nucleotide sequence ID" value="NZ_JAMCOZ010000006.1"/>
</dbReference>
<evidence type="ECO:0000256" key="1">
    <source>
        <dbReference type="SAM" id="Phobius"/>
    </source>
</evidence>
<comment type="caution">
    <text evidence="2">The sequence shown here is derived from an EMBL/GenBank/DDBJ whole genome shotgun (WGS) entry which is preliminary data.</text>
</comment>
<evidence type="ECO:0008006" key="4">
    <source>
        <dbReference type="Google" id="ProtNLM"/>
    </source>
</evidence>
<keyword evidence="1" id="KW-0472">Membrane</keyword>
<keyword evidence="1" id="KW-0812">Transmembrane</keyword>
<protein>
    <recommendedName>
        <fullName evidence="4">Transmembrane protein</fullName>
    </recommendedName>
</protein>
<keyword evidence="1" id="KW-1133">Transmembrane helix</keyword>